<evidence type="ECO:0000256" key="6">
    <source>
        <dbReference type="ARBA" id="ARBA00022989"/>
    </source>
</evidence>
<comment type="subcellular location">
    <subcellularLocation>
        <location evidence="1">Membrane</location>
        <topology evidence="1">Multi-pass membrane protein</topology>
    </subcellularLocation>
</comment>
<organism evidence="11 12">
    <name type="scientific">Chauna torquata</name>
    <name type="common">Southern screamer</name>
    <dbReference type="NCBI Taxonomy" id="30388"/>
    <lineage>
        <taxon>Eukaryota</taxon>
        <taxon>Metazoa</taxon>
        <taxon>Chordata</taxon>
        <taxon>Craniata</taxon>
        <taxon>Vertebrata</taxon>
        <taxon>Euteleostomi</taxon>
        <taxon>Archelosauria</taxon>
        <taxon>Archosauria</taxon>
        <taxon>Dinosauria</taxon>
        <taxon>Saurischia</taxon>
        <taxon>Theropoda</taxon>
        <taxon>Coelurosauria</taxon>
        <taxon>Aves</taxon>
        <taxon>Neognathae</taxon>
        <taxon>Galloanserae</taxon>
        <taxon>Anseriformes</taxon>
        <taxon>Anhimidae</taxon>
        <taxon>Chauna</taxon>
    </lineage>
</organism>
<keyword evidence="7 10" id="KW-0443">Lipid metabolism</keyword>
<dbReference type="GO" id="GO:0042761">
    <property type="term" value="P:very long-chain fatty acid biosynthetic process"/>
    <property type="evidence" value="ECO:0007669"/>
    <property type="project" value="TreeGrafter"/>
</dbReference>
<dbReference type="EMBL" id="VXAL01009661">
    <property type="protein sequence ID" value="NXK50142.1"/>
    <property type="molecule type" value="Genomic_DNA"/>
</dbReference>
<dbReference type="GO" id="GO:0034625">
    <property type="term" value="P:fatty acid elongation, monounsaturated fatty acid"/>
    <property type="evidence" value="ECO:0007669"/>
    <property type="project" value="TreeGrafter"/>
</dbReference>
<dbReference type="Proteomes" id="UP000537522">
    <property type="component" value="Unassembled WGS sequence"/>
</dbReference>
<keyword evidence="3 10" id="KW-0808">Transferase</keyword>
<evidence type="ECO:0000256" key="9">
    <source>
        <dbReference type="ARBA" id="ARBA00023160"/>
    </source>
</evidence>
<comment type="caution">
    <text evidence="11">The sequence shown here is derived from an EMBL/GenBank/DDBJ whole genome shotgun (WGS) entry which is preliminary data.</text>
</comment>
<evidence type="ECO:0000256" key="5">
    <source>
        <dbReference type="ARBA" id="ARBA00022832"/>
    </source>
</evidence>
<feature type="transmembrane region" description="Helical" evidence="10">
    <location>
        <begin position="6"/>
        <end position="21"/>
    </location>
</feature>
<evidence type="ECO:0000256" key="2">
    <source>
        <dbReference type="ARBA" id="ARBA00022516"/>
    </source>
</evidence>
<keyword evidence="12" id="KW-1185">Reference proteome</keyword>
<feature type="transmembrane region" description="Helical" evidence="10">
    <location>
        <begin position="202"/>
        <end position="221"/>
    </location>
</feature>
<name>A0A7L0K2S0_CHATO</name>
<comment type="similarity">
    <text evidence="10">Belongs to the ELO family.</text>
</comment>
<dbReference type="GO" id="GO:0009922">
    <property type="term" value="F:fatty acid elongase activity"/>
    <property type="evidence" value="ECO:0007669"/>
    <property type="project" value="UniProtKB-EC"/>
</dbReference>
<dbReference type="InterPro" id="IPR002076">
    <property type="entry name" value="ELO_fam"/>
</dbReference>
<dbReference type="GO" id="GO:0034626">
    <property type="term" value="P:fatty acid elongation, polyunsaturated fatty acid"/>
    <property type="evidence" value="ECO:0007669"/>
    <property type="project" value="TreeGrafter"/>
</dbReference>
<evidence type="ECO:0000256" key="8">
    <source>
        <dbReference type="ARBA" id="ARBA00023136"/>
    </source>
</evidence>
<feature type="non-terminal residue" evidence="11">
    <location>
        <position position="1"/>
    </location>
</feature>
<dbReference type="GO" id="GO:0019367">
    <property type="term" value="P:fatty acid elongation, saturated fatty acid"/>
    <property type="evidence" value="ECO:0007669"/>
    <property type="project" value="TreeGrafter"/>
</dbReference>
<sequence length="234" mass="27582">QKSFFFGVVYLMLIFGTQRFMKERRGYKLRTPLVLWSLGLALFSAIGTHRSWKRLSSILYTVGFKQSVCDQTTYVHPVSRLWVYLFTLSKLLELGDTVFIVLRKQRLIFLHWYHHIVTLIYAWYAYKEMMPGGILFMIMNFGVHTSMYCYYSVRAAGFSVPRYIAMAITFSQILQMLIAMIVNILLFFWMEDKVCPITWLNISFSSLMYLSYLVLFCNFFAKTYLTSTQKSKGQ</sequence>
<dbReference type="EC" id="2.3.1.199" evidence="10"/>
<evidence type="ECO:0000256" key="1">
    <source>
        <dbReference type="ARBA" id="ARBA00004141"/>
    </source>
</evidence>
<feature type="non-terminal residue" evidence="11">
    <location>
        <position position="234"/>
    </location>
</feature>
<proteinExistence type="inferred from homology"/>
<dbReference type="PROSITE" id="PS01188">
    <property type="entry name" value="ELO"/>
    <property type="match status" value="1"/>
</dbReference>
<keyword evidence="8 10" id="KW-0472">Membrane</keyword>
<comment type="catalytic activity">
    <reaction evidence="10">
        <text>a very-long-chain acyl-CoA + malonyl-CoA + H(+) = a very-long-chain 3-oxoacyl-CoA + CO2 + CoA</text>
        <dbReference type="Rhea" id="RHEA:32727"/>
        <dbReference type="ChEBI" id="CHEBI:15378"/>
        <dbReference type="ChEBI" id="CHEBI:16526"/>
        <dbReference type="ChEBI" id="CHEBI:57287"/>
        <dbReference type="ChEBI" id="CHEBI:57384"/>
        <dbReference type="ChEBI" id="CHEBI:90725"/>
        <dbReference type="ChEBI" id="CHEBI:90736"/>
        <dbReference type="EC" id="2.3.1.199"/>
    </reaction>
</comment>
<dbReference type="GO" id="GO:0005789">
    <property type="term" value="C:endoplasmic reticulum membrane"/>
    <property type="evidence" value="ECO:0007669"/>
    <property type="project" value="TreeGrafter"/>
</dbReference>
<evidence type="ECO:0000256" key="10">
    <source>
        <dbReference type="RuleBase" id="RU361115"/>
    </source>
</evidence>
<feature type="transmembrane region" description="Helical" evidence="10">
    <location>
        <begin position="81"/>
        <end position="102"/>
    </location>
</feature>
<evidence type="ECO:0000313" key="12">
    <source>
        <dbReference type="Proteomes" id="UP000537522"/>
    </source>
</evidence>
<accession>A0A7L0K2S0</accession>
<protein>
    <recommendedName>
        <fullName evidence="10">Elongation of very long chain fatty acids protein</fullName>
        <ecNumber evidence="10">2.3.1.199</ecNumber>
    </recommendedName>
    <alternativeName>
        <fullName evidence="10">Very-long-chain 3-oxoacyl-CoA synthase</fullName>
    </alternativeName>
</protein>
<feature type="transmembrane region" description="Helical" evidence="10">
    <location>
        <begin position="33"/>
        <end position="52"/>
    </location>
</feature>
<evidence type="ECO:0000313" key="11">
    <source>
        <dbReference type="EMBL" id="NXK50142.1"/>
    </source>
</evidence>
<feature type="transmembrane region" description="Helical" evidence="10">
    <location>
        <begin position="163"/>
        <end position="190"/>
    </location>
</feature>
<feature type="transmembrane region" description="Helical" evidence="10">
    <location>
        <begin position="132"/>
        <end position="151"/>
    </location>
</feature>
<gene>
    <name evidence="11" type="primary">Elovl6_0</name>
    <name evidence="11" type="ORF">CHATOR_R02036</name>
</gene>
<dbReference type="PANTHER" id="PTHR11157">
    <property type="entry name" value="FATTY ACID ACYL TRANSFERASE-RELATED"/>
    <property type="match status" value="1"/>
</dbReference>
<dbReference type="PANTHER" id="PTHR11157:SF68">
    <property type="entry name" value="ELONGATION OF VERY LONG CHAIN FATTY ACIDS PROTEIN 3"/>
    <property type="match status" value="1"/>
</dbReference>
<keyword evidence="4 10" id="KW-0812">Transmembrane</keyword>
<keyword evidence="5 10" id="KW-0276">Fatty acid metabolism</keyword>
<keyword evidence="6 10" id="KW-1133">Transmembrane helix</keyword>
<evidence type="ECO:0000256" key="3">
    <source>
        <dbReference type="ARBA" id="ARBA00022679"/>
    </source>
</evidence>
<evidence type="ECO:0000256" key="7">
    <source>
        <dbReference type="ARBA" id="ARBA00023098"/>
    </source>
</evidence>
<keyword evidence="9 10" id="KW-0275">Fatty acid biosynthesis</keyword>
<reference evidence="11 12" key="1">
    <citation type="submission" date="2019-09" db="EMBL/GenBank/DDBJ databases">
        <title>Bird 10,000 Genomes (B10K) Project - Family phase.</title>
        <authorList>
            <person name="Zhang G."/>
        </authorList>
    </citation>
    <scope>NUCLEOTIDE SEQUENCE [LARGE SCALE GENOMIC DNA]</scope>
    <source>
        <strain evidence="11">B10K-DU-011-36</strain>
        <tissue evidence="11">Muscle</tissue>
    </source>
</reference>
<evidence type="ECO:0000256" key="4">
    <source>
        <dbReference type="ARBA" id="ARBA00022692"/>
    </source>
</evidence>
<dbReference type="AlphaFoldDB" id="A0A7L0K2S0"/>
<dbReference type="Pfam" id="PF01151">
    <property type="entry name" value="ELO"/>
    <property type="match status" value="1"/>
</dbReference>
<dbReference type="InterPro" id="IPR030457">
    <property type="entry name" value="ELO_CS"/>
</dbReference>
<dbReference type="GO" id="GO:0030148">
    <property type="term" value="P:sphingolipid biosynthetic process"/>
    <property type="evidence" value="ECO:0007669"/>
    <property type="project" value="TreeGrafter"/>
</dbReference>
<keyword evidence="2 10" id="KW-0444">Lipid biosynthesis</keyword>
<feature type="transmembrane region" description="Helical" evidence="10">
    <location>
        <begin position="109"/>
        <end position="126"/>
    </location>
</feature>